<accession>A0AA88KRV2</accession>
<feature type="region of interest" description="Disordered" evidence="1">
    <location>
        <begin position="190"/>
        <end position="215"/>
    </location>
</feature>
<comment type="caution">
    <text evidence="2">The sequence shown here is derived from an EMBL/GenBank/DDBJ whole genome shotgun (WGS) entry which is preliminary data.</text>
</comment>
<dbReference type="AlphaFoldDB" id="A0AA88KRV2"/>
<sequence>MNEDSTLENQYSLDLGETASSEEDIVSDIQLPEFPNSQCLFSTQCMCTEKSALLEAVPVVSLQNLKHFLMEKDCLKIPLILKYRKELSILFINSIFNDQLLVQDITKAANFITLDCLHDDSDKEGTITELENFLSDIISFHNKASMYSDSNKSNYFQILFSIVSEKYDTDFEELLDSISKLIVEIEKSQPKVQEENIHPSTSHPKTQVGDDTLSKVRSSLARAEQHLKRTRDEFEAERHLFVENFVKTNSPHVSISENHHTTDLTLNECHDNSFLFPFRGDVLRLNRNRFPALFEHEKEQENIIKHDITGIPSHEFSTDSENSTQTFTSEQTLWFSVQYQIFHQYLSKNLTPPQHLLRSLEYFKEMHELKRITSSKESMNQFNVYTERKDFSILKDMVYVDSQHNMTMMHPYVHSYYYYYYSKLFKNHFMGDNEEQDLAIFNDPLHKLVPPRKKINRYAFGKQFSRNLAKKHAEQSSTRHNTNICPEEYGFPFRAPDLTSSPVVSICSSSDSPTTIFTLHQLNNNDTSNK</sequence>
<gene>
    <name evidence="2" type="ORF">C9374_001146</name>
</gene>
<keyword evidence="3" id="KW-1185">Reference proteome</keyword>
<dbReference type="Proteomes" id="UP000816034">
    <property type="component" value="Unassembled WGS sequence"/>
</dbReference>
<evidence type="ECO:0000313" key="2">
    <source>
        <dbReference type="EMBL" id="KAG2387552.1"/>
    </source>
</evidence>
<reference evidence="2 3" key="1">
    <citation type="journal article" date="2018" name="BMC Genomics">
        <title>The genome of Naegleria lovaniensis, the basis for a comparative approach to unravel pathogenicity factors of the human pathogenic amoeba N. fowleri.</title>
        <authorList>
            <person name="Liechti N."/>
            <person name="Schurch N."/>
            <person name="Bruggmann R."/>
            <person name="Wittwer M."/>
        </authorList>
    </citation>
    <scope>NUCLEOTIDE SEQUENCE [LARGE SCALE GENOMIC DNA]</scope>
    <source>
        <strain evidence="2 3">ATCC 30569</strain>
    </source>
</reference>
<evidence type="ECO:0000313" key="3">
    <source>
        <dbReference type="Proteomes" id="UP000816034"/>
    </source>
</evidence>
<dbReference type="EMBL" id="PYSW02000012">
    <property type="protein sequence ID" value="KAG2387552.1"/>
    <property type="molecule type" value="Genomic_DNA"/>
</dbReference>
<name>A0AA88KRV2_NAELO</name>
<evidence type="ECO:0000256" key="1">
    <source>
        <dbReference type="SAM" id="MobiDB-lite"/>
    </source>
</evidence>
<protein>
    <submittedName>
        <fullName evidence="2">Uncharacterized protein</fullName>
    </submittedName>
</protein>
<dbReference type="RefSeq" id="XP_044551544.1">
    <property type="nucleotide sequence ID" value="XM_044687116.1"/>
</dbReference>
<dbReference type="GeneID" id="68093602"/>
<organism evidence="2 3">
    <name type="scientific">Naegleria lovaniensis</name>
    <name type="common">Amoeba</name>
    <dbReference type="NCBI Taxonomy" id="51637"/>
    <lineage>
        <taxon>Eukaryota</taxon>
        <taxon>Discoba</taxon>
        <taxon>Heterolobosea</taxon>
        <taxon>Tetramitia</taxon>
        <taxon>Eutetramitia</taxon>
        <taxon>Vahlkampfiidae</taxon>
        <taxon>Naegleria</taxon>
    </lineage>
</organism>
<proteinExistence type="predicted"/>